<sequence length="209" mass="23165">MSGALLGAAVLCCCSSSAAGAGAFFGGFIPGTKKNESKKTRDTVDNIIKEIYSKGFSEEKCLEFSTNWKKLIDGRPLSEIYVGSGSSQRITDPEIAYLVSKHKRIINSLVNAEERSEMTKRPFPDGVCISDLKNKIDEKVTLLKNQDIQGCDLYDDSSHLIRRDWGSALIWDSEKDKSVAAYKYAHDALGETDETVRTMTTFKETLCKN</sequence>
<reference evidence="1" key="1">
    <citation type="submission" date="2019-02" db="EMBL/GenBank/DDBJ databases">
        <authorList>
            <person name="Bachy C."/>
            <person name="Yung C.-M."/>
            <person name="Roux S."/>
            <person name="Sullivan M.B."/>
            <person name="Worden A.Z."/>
        </authorList>
    </citation>
    <scope>NUCLEOTIDE SEQUENCE</scope>
    <source>
        <strain evidence="1">BII-V1</strain>
    </source>
</reference>
<name>A0A7S6NXT4_9PHYC</name>
<organism evidence="1">
    <name type="scientific">Bathycoccus sp. RCC716 virus 1</name>
    <dbReference type="NCBI Taxonomy" id="2530038"/>
    <lineage>
        <taxon>Viruses</taxon>
        <taxon>Varidnaviria</taxon>
        <taxon>Bamfordvirae</taxon>
        <taxon>Nucleocytoviricota</taxon>
        <taxon>Megaviricetes</taxon>
        <taxon>Algavirales</taxon>
        <taxon>Phycodnaviridae</taxon>
        <taxon>Prasinovirus</taxon>
    </lineage>
</organism>
<dbReference type="EMBL" id="MK522034">
    <property type="protein sequence ID" value="QOR60146.1"/>
    <property type="molecule type" value="Genomic_DNA"/>
</dbReference>
<evidence type="ECO:0000313" key="1">
    <source>
        <dbReference type="EMBL" id="QOR60146.1"/>
    </source>
</evidence>
<proteinExistence type="predicted"/>
<accession>A0A7S6NXT4</accession>
<protein>
    <submittedName>
        <fullName evidence="1">Uncharacterized protein</fullName>
    </submittedName>
</protein>